<organism evidence="6 7">
    <name type="scientific">Skermanella aerolata</name>
    <dbReference type="NCBI Taxonomy" id="393310"/>
    <lineage>
        <taxon>Bacteria</taxon>
        <taxon>Pseudomonadati</taxon>
        <taxon>Pseudomonadota</taxon>
        <taxon>Alphaproteobacteria</taxon>
        <taxon>Rhodospirillales</taxon>
        <taxon>Azospirillaceae</taxon>
        <taxon>Skermanella</taxon>
    </lineage>
</organism>
<feature type="binding site" evidence="2">
    <location>
        <position position="100"/>
    </location>
    <ligand>
        <name>Cu cation</name>
        <dbReference type="ChEBI" id="CHEBI:23378"/>
    </ligand>
</feature>
<feature type="chain" id="PRO_5021905846" description="SCO family protein" evidence="5">
    <location>
        <begin position="21"/>
        <end position="239"/>
    </location>
</feature>
<name>A0A512DNY1_9PROT</name>
<gene>
    <name evidence="6" type="ORF">SAE02_19980</name>
</gene>
<sequence>MPRHPDVVLPLLFGAAMAFLAGGQGAVAGPAHDHGHGSPPAQSARPPGFDYDPPEPGSYRLPPLGEAADGEALDETGAERRLHGLMAGRIAVLSFIYTRCTDICPLGTALMRDLHEAAAADPALTPILRLITMSFDPDHDTPEVMALQAQSLRTGDEADWSFLTARDKGSLGEILAAYGQRVLANPAPDDTGGPLAHQLRVYLIDRSGKIRNIYSLDFLDPRLVLADIRTLALKESAGQ</sequence>
<dbReference type="EMBL" id="BJYZ01000007">
    <property type="protein sequence ID" value="GEO37850.1"/>
    <property type="molecule type" value="Genomic_DNA"/>
</dbReference>
<dbReference type="PANTHER" id="PTHR12151">
    <property type="entry name" value="ELECTRON TRANSPORT PROTIN SCO1/SENC FAMILY MEMBER"/>
    <property type="match status" value="1"/>
</dbReference>
<feature type="region of interest" description="Disordered" evidence="4">
    <location>
        <begin position="28"/>
        <end position="67"/>
    </location>
</feature>
<feature type="disulfide bond" description="Redox-active" evidence="3">
    <location>
        <begin position="100"/>
        <end position="104"/>
    </location>
</feature>
<dbReference type="PANTHER" id="PTHR12151:SF25">
    <property type="entry name" value="LINALOOL DEHYDRATASE_ISOMERASE DOMAIN-CONTAINING PROTEIN"/>
    <property type="match status" value="1"/>
</dbReference>
<feature type="binding site" evidence="2">
    <location>
        <position position="197"/>
    </location>
    <ligand>
        <name>Cu cation</name>
        <dbReference type="ChEBI" id="CHEBI:23378"/>
    </ligand>
</feature>
<accession>A0A512DNY1</accession>
<proteinExistence type="inferred from homology"/>
<protein>
    <recommendedName>
        <fullName evidence="8">SCO family protein</fullName>
    </recommendedName>
</protein>
<dbReference type="RefSeq" id="WP_211099224.1">
    <property type="nucleotide sequence ID" value="NZ_BJYZ01000007.1"/>
</dbReference>
<evidence type="ECO:0008006" key="8">
    <source>
        <dbReference type="Google" id="ProtNLM"/>
    </source>
</evidence>
<keyword evidence="7" id="KW-1185">Reference proteome</keyword>
<evidence type="ECO:0000256" key="5">
    <source>
        <dbReference type="SAM" id="SignalP"/>
    </source>
</evidence>
<feature type="binding site" evidence="2">
    <location>
        <position position="104"/>
    </location>
    <ligand>
        <name>Cu cation</name>
        <dbReference type="ChEBI" id="CHEBI:23378"/>
    </ligand>
</feature>
<evidence type="ECO:0000256" key="3">
    <source>
        <dbReference type="PIRSR" id="PIRSR603782-2"/>
    </source>
</evidence>
<evidence type="ECO:0000313" key="7">
    <source>
        <dbReference type="Proteomes" id="UP000321523"/>
    </source>
</evidence>
<reference evidence="6 7" key="1">
    <citation type="submission" date="2019-07" db="EMBL/GenBank/DDBJ databases">
        <title>Whole genome shotgun sequence of Skermanella aerolata NBRC 106429.</title>
        <authorList>
            <person name="Hosoyama A."/>
            <person name="Uohara A."/>
            <person name="Ohji S."/>
            <person name="Ichikawa N."/>
        </authorList>
    </citation>
    <scope>NUCLEOTIDE SEQUENCE [LARGE SCALE GENOMIC DNA]</scope>
    <source>
        <strain evidence="6 7">NBRC 106429</strain>
    </source>
</reference>
<keyword evidence="2" id="KW-0479">Metal-binding</keyword>
<dbReference type="Proteomes" id="UP000321523">
    <property type="component" value="Unassembled WGS sequence"/>
</dbReference>
<dbReference type="InterPro" id="IPR036249">
    <property type="entry name" value="Thioredoxin-like_sf"/>
</dbReference>
<keyword evidence="5" id="KW-0732">Signal</keyword>
<dbReference type="SUPFAM" id="SSF52833">
    <property type="entry name" value="Thioredoxin-like"/>
    <property type="match status" value="1"/>
</dbReference>
<dbReference type="CDD" id="cd02968">
    <property type="entry name" value="SCO"/>
    <property type="match status" value="1"/>
</dbReference>
<evidence type="ECO:0000256" key="4">
    <source>
        <dbReference type="SAM" id="MobiDB-lite"/>
    </source>
</evidence>
<keyword evidence="2" id="KW-0186">Copper</keyword>
<dbReference type="AlphaFoldDB" id="A0A512DNY1"/>
<evidence type="ECO:0000256" key="2">
    <source>
        <dbReference type="PIRSR" id="PIRSR603782-1"/>
    </source>
</evidence>
<keyword evidence="3" id="KW-1015">Disulfide bond</keyword>
<feature type="signal peptide" evidence="5">
    <location>
        <begin position="1"/>
        <end position="20"/>
    </location>
</feature>
<dbReference type="Gene3D" id="3.40.30.10">
    <property type="entry name" value="Glutaredoxin"/>
    <property type="match status" value="1"/>
</dbReference>
<dbReference type="GO" id="GO:0046872">
    <property type="term" value="F:metal ion binding"/>
    <property type="evidence" value="ECO:0007669"/>
    <property type="project" value="UniProtKB-KW"/>
</dbReference>
<comment type="similarity">
    <text evidence="1">Belongs to the SCO1/2 family.</text>
</comment>
<comment type="caution">
    <text evidence="6">The sequence shown here is derived from an EMBL/GenBank/DDBJ whole genome shotgun (WGS) entry which is preliminary data.</text>
</comment>
<dbReference type="InterPro" id="IPR003782">
    <property type="entry name" value="SCO1/SenC"/>
</dbReference>
<dbReference type="Pfam" id="PF02630">
    <property type="entry name" value="SCO1-SenC"/>
    <property type="match status" value="1"/>
</dbReference>
<evidence type="ECO:0000256" key="1">
    <source>
        <dbReference type="ARBA" id="ARBA00010996"/>
    </source>
</evidence>
<evidence type="ECO:0000313" key="6">
    <source>
        <dbReference type="EMBL" id="GEO37850.1"/>
    </source>
</evidence>